<feature type="signal peptide" evidence="1">
    <location>
        <begin position="1"/>
        <end position="16"/>
    </location>
</feature>
<organism evidence="2 3">
    <name type="scientific">Beta vulgaris subsp. vulgaris</name>
    <name type="common">Beet</name>
    <dbReference type="NCBI Taxonomy" id="3555"/>
    <lineage>
        <taxon>Eukaryota</taxon>
        <taxon>Viridiplantae</taxon>
        <taxon>Streptophyta</taxon>
        <taxon>Embryophyta</taxon>
        <taxon>Tracheophyta</taxon>
        <taxon>Spermatophyta</taxon>
        <taxon>Magnoliopsida</taxon>
        <taxon>eudicotyledons</taxon>
        <taxon>Gunneridae</taxon>
        <taxon>Pentapetalae</taxon>
        <taxon>Caryophyllales</taxon>
        <taxon>Chenopodiaceae</taxon>
        <taxon>Betoideae</taxon>
        <taxon>Beta</taxon>
    </lineage>
</organism>
<feature type="chain" id="PRO_5005294202" description="Secreted protein" evidence="1">
    <location>
        <begin position="17"/>
        <end position="69"/>
    </location>
</feature>
<evidence type="ECO:0000313" key="3">
    <source>
        <dbReference type="Proteomes" id="UP000035740"/>
    </source>
</evidence>
<evidence type="ECO:0000313" key="2">
    <source>
        <dbReference type="EMBL" id="KMS95276.1"/>
    </source>
</evidence>
<accession>A0A0J8B2Q5</accession>
<dbReference type="Proteomes" id="UP000035740">
    <property type="component" value="Unassembled WGS sequence"/>
</dbReference>
<reference evidence="2 3" key="1">
    <citation type="journal article" date="2014" name="Nature">
        <title>The genome of the recently domesticated crop plant sugar beet (Beta vulgaris).</title>
        <authorList>
            <person name="Dohm J.C."/>
            <person name="Minoche A.E."/>
            <person name="Holtgrawe D."/>
            <person name="Capella-Gutierrez S."/>
            <person name="Zakrzewski F."/>
            <person name="Tafer H."/>
            <person name="Rupp O."/>
            <person name="Sorensen T.R."/>
            <person name="Stracke R."/>
            <person name="Reinhardt R."/>
            <person name="Goesmann A."/>
            <person name="Kraft T."/>
            <person name="Schulz B."/>
            <person name="Stadler P.F."/>
            <person name="Schmidt T."/>
            <person name="Gabaldon T."/>
            <person name="Lehrach H."/>
            <person name="Weisshaar B."/>
            <person name="Himmelbauer H."/>
        </authorList>
    </citation>
    <scope>NUCLEOTIDE SEQUENCE [LARGE SCALE GENOMIC DNA]</scope>
    <source>
        <tissue evidence="2">Taproot</tissue>
    </source>
</reference>
<keyword evidence="3" id="KW-1185">Reference proteome</keyword>
<dbReference type="AlphaFoldDB" id="A0A0J8B2Q5"/>
<evidence type="ECO:0008006" key="4">
    <source>
        <dbReference type="Google" id="ProtNLM"/>
    </source>
</evidence>
<gene>
    <name evidence="2" type="ORF">BVRB_009750</name>
</gene>
<dbReference type="EMBL" id="KQ090491">
    <property type="protein sequence ID" value="KMS95276.1"/>
    <property type="molecule type" value="Genomic_DNA"/>
</dbReference>
<name>A0A0J8B2Q5_BETVV</name>
<evidence type="ECO:0000256" key="1">
    <source>
        <dbReference type="SAM" id="SignalP"/>
    </source>
</evidence>
<proteinExistence type="predicted"/>
<protein>
    <recommendedName>
        <fullName evidence="4">Secreted protein</fullName>
    </recommendedName>
</protein>
<sequence>MVLLLLFVDVCQVVAASCFAGECLRLHAEVPKLRKSPSTPLFLNSSLFVAAPSRADVKTNLFSVFLFKF</sequence>
<keyword evidence="1" id="KW-0732">Signal</keyword>
<dbReference type="Gramene" id="KMS95276">
    <property type="protein sequence ID" value="KMS95276"/>
    <property type="gene ID" value="BVRB_009750"/>
</dbReference>